<dbReference type="AlphaFoldDB" id="A0AAV5QNS2"/>
<evidence type="ECO:0000256" key="3">
    <source>
        <dbReference type="ARBA" id="ARBA00022729"/>
    </source>
</evidence>
<comment type="similarity">
    <text evidence="1">Belongs to the LCL2 family.</text>
</comment>
<keyword evidence="6" id="KW-1185">Reference proteome</keyword>
<evidence type="ECO:0000313" key="6">
    <source>
        <dbReference type="Proteomes" id="UP001360560"/>
    </source>
</evidence>
<name>A0AAV5QNS2_9ASCO</name>
<dbReference type="CDD" id="cd23996">
    <property type="entry name" value="LCL2-like"/>
    <property type="match status" value="1"/>
</dbReference>
<dbReference type="RefSeq" id="XP_064853458.1">
    <property type="nucleotide sequence ID" value="XM_064997386.1"/>
</dbReference>
<evidence type="ECO:0000313" key="5">
    <source>
        <dbReference type="EMBL" id="GMM36462.1"/>
    </source>
</evidence>
<evidence type="ECO:0000256" key="1">
    <source>
        <dbReference type="ARBA" id="ARBA00010545"/>
    </source>
</evidence>
<dbReference type="GeneID" id="90074437"/>
<comment type="caution">
    <text evidence="5">The sequence shown here is derived from an EMBL/GenBank/DDBJ whole genome shotgun (WGS) entry which is preliminary data.</text>
</comment>
<evidence type="ECO:0000256" key="4">
    <source>
        <dbReference type="SAM" id="SignalP"/>
    </source>
</evidence>
<protein>
    <recommendedName>
        <fullName evidence="2">Long chronological lifespan protein 2</fullName>
    </recommendedName>
</protein>
<accession>A0AAV5QNS2</accession>
<dbReference type="PANTHER" id="PTHR38425:SF1">
    <property type="entry name" value="LONG CHRONOLOGICAL LIFESPAN PROTEIN 2"/>
    <property type="match status" value="1"/>
</dbReference>
<keyword evidence="3 4" id="KW-0732">Signal</keyword>
<dbReference type="InterPro" id="IPR034543">
    <property type="entry name" value="LCL2"/>
</dbReference>
<proteinExistence type="inferred from homology"/>
<dbReference type="Proteomes" id="UP001360560">
    <property type="component" value="Unassembled WGS sequence"/>
</dbReference>
<feature type="chain" id="PRO_5043574009" description="Long chronological lifespan protein 2" evidence="4">
    <location>
        <begin position="24"/>
        <end position="132"/>
    </location>
</feature>
<feature type="signal peptide" evidence="4">
    <location>
        <begin position="1"/>
        <end position="23"/>
    </location>
</feature>
<evidence type="ECO:0000256" key="2">
    <source>
        <dbReference type="ARBA" id="ARBA00018534"/>
    </source>
</evidence>
<reference evidence="5 6" key="1">
    <citation type="journal article" date="2023" name="Elife">
        <title>Identification of key yeast species and microbe-microbe interactions impacting larval growth of Drosophila in the wild.</title>
        <authorList>
            <person name="Mure A."/>
            <person name="Sugiura Y."/>
            <person name="Maeda R."/>
            <person name="Honda K."/>
            <person name="Sakurai N."/>
            <person name="Takahashi Y."/>
            <person name="Watada M."/>
            <person name="Katoh T."/>
            <person name="Gotoh A."/>
            <person name="Gotoh Y."/>
            <person name="Taniguchi I."/>
            <person name="Nakamura K."/>
            <person name="Hayashi T."/>
            <person name="Katayama T."/>
            <person name="Uemura T."/>
            <person name="Hattori Y."/>
        </authorList>
    </citation>
    <scope>NUCLEOTIDE SEQUENCE [LARGE SCALE GENOMIC DNA]</scope>
    <source>
        <strain evidence="5 6">SC-9</strain>
    </source>
</reference>
<sequence length="132" mass="14996">MISQVLSQSSLLVLLLLISNVNAFFNFFHQEDQRPAEKPYEEQVLNSDCREYVCPATKQCVKSPIECDCPFPSSQIKCILPGKTNYVCISKPAIVDNDELQKKYDDPHKASKERNKGVRDCGWVIDAWNGDI</sequence>
<gene>
    <name evidence="5" type="ORF">DASC09_037870</name>
</gene>
<dbReference type="GO" id="GO:0036503">
    <property type="term" value="P:ERAD pathway"/>
    <property type="evidence" value="ECO:0007669"/>
    <property type="project" value="TreeGrafter"/>
</dbReference>
<dbReference type="PANTHER" id="PTHR38425">
    <property type="entry name" value="LONG CHRONOLOGICAL LIFESPAN PROTEIN 2"/>
    <property type="match status" value="1"/>
</dbReference>
<organism evidence="5 6">
    <name type="scientific">Saccharomycopsis crataegensis</name>
    <dbReference type="NCBI Taxonomy" id="43959"/>
    <lineage>
        <taxon>Eukaryota</taxon>
        <taxon>Fungi</taxon>
        <taxon>Dikarya</taxon>
        <taxon>Ascomycota</taxon>
        <taxon>Saccharomycotina</taxon>
        <taxon>Saccharomycetes</taxon>
        <taxon>Saccharomycopsidaceae</taxon>
        <taxon>Saccharomycopsis</taxon>
    </lineage>
</organism>
<dbReference type="EMBL" id="BTFZ01000011">
    <property type="protein sequence ID" value="GMM36462.1"/>
    <property type="molecule type" value="Genomic_DNA"/>
</dbReference>